<dbReference type="Gramene" id="PNT70298">
    <property type="protein sequence ID" value="PNT70298"/>
    <property type="gene ID" value="BRADI_2g09276v3"/>
</dbReference>
<dbReference type="EMBL" id="CM000881">
    <property type="protein sequence ID" value="PNT70297.1"/>
    <property type="molecule type" value="Genomic_DNA"/>
</dbReference>
<proteinExistence type="predicted"/>
<dbReference type="EnsemblPlants" id="PNT70298">
    <property type="protein sequence ID" value="PNT70298"/>
    <property type="gene ID" value="BRADI_2g09276v3"/>
</dbReference>
<evidence type="ECO:0000256" key="1">
    <source>
        <dbReference type="SAM" id="MobiDB-lite"/>
    </source>
</evidence>
<reference evidence="2 3" key="1">
    <citation type="journal article" date="2010" name="Nature">
        <title>Genome sequencing and analysis of the model grass Brachypodium distachyon.</title>
        <authorList>
            <consortium name="International Brachypodium Initiative"/>
        </authorList>
    </citation>
    <scope>NUCLEOTIDE SEQUENCE [LARGE SCALE GENOMIC DNA]</scope>
    <source>
        <strain evidence="2 3">Bd21</strain>
    </source>
</reference>
<name>A0A2K2D7N5_BRADI</name>
<organism evidence="2">
    <name type="scientific">Brachypodium distachyon</name>
    <name type="common">Purple false brome</name>
    <name type="synonym">Trachynia distachya</name>
    <dbReference type="NCBI Taxonomy" id="15368"/>
    <lineage>
        <taxon>Eukaryota</taxon>
        <taxon>Viridiplantae</taxon>
        <taxon>Streptophyta</taxon>
        <taxon>Embryophyta</taxon>
        <taxon>Tracheophyta</taxon>
        <taxon>Spermatophyta</taxon>
        <taxon>Magnoliopsida</taxon>
        <taxon>Liliopsida</taxon>
        <taxon>Poales</taxon>
        <taxon>Poaceae</taxon>
        <taxon>BOP clade</taxon>
        <taxon>Pooideae</taxon>
        <taxon>Stipodae</taxon>
        <taxon>Brachypodieae</taxon>
        <taxon>Brachypodium</taxon>
    </lineage>
</organism>
<dbReference type="Gramene" id="PNT70295">
    <property type="protein sequence ID" value="PNT70295"/>
    <property type="gene ID" value="BRADI_2g09276v3"/>
</dbReference>
<evidence type="ECO:0000313" key="2">
    <source>
        <dbReference type="EMBL" id="PNT70297.1"/>
    </source>
</evidence>
<gene>
    <name evidence="2" type="ORF">BRADI_2g09276v3</name>
</gene>
<dbReference type="Gramene" id="PNT70296">
    <property type="protein sequence ID" value="PNT70296"/>
    <property type="gene ID" value="BRADI_2g09276v3"/>
</dbReference>
<feature type="compositionally biased region" description="Basic and acidic residues" evidence="1">
    <location>
        <begin position="56"/>
        <end position="70"/>
    </location>
</feature>
<dbReference type="EnsemblPlants" id="PNT70295">
    <property type="protein sequence ID" value="PNT70295"/>
    <property type="gene ID" value="BRADI_2g09276v3"/>
</dbReference>
<dbReference type="EnsemblPlants" id="PNT70296">
    <property type="protein sequence ID" value="PNT70296"/>
    <property type="gene ID" value="BRADI_2g09276v3"/>
</dbReference>
<feature type="region of interest" description="Disordered" evidence="1">
    <location>
        <begin position="27"/>
        <end position="101"/>
    </location>
</feature>
<dbReference type="Proteomes" id="UP000008810">
    <property type="component" value="Chromosome 2"/>
</dbReference>
<dbReference type="AlphaFoldDB" id="A0A2K2D7N5"/>
<dbReference type="InParanoid" id="A0A2K2D7N5"/>
<sequence length="101" mass="10787">MIPPPNPNPLCCRGLFTDSAHGPSIRRVSNTEGFPSVLPGIGPAYRFEQKQRKRERGREPGGDETARPARSEAAIHAGGGGGDAGLGEHWLQVAEDFSKPI</sequence>
<dbReference type="EMBL" id="CM000881">
    <property type="protein sequence ID" value="PNT70295.1"/>
    <property type="molecule type" value="Genomic_DNA"/>
</dbReference>
<dbReference type="EMBL" id="CM000881">
    <property type="protein sequence ID" value="PNT70296.1"/>
    <property type="molecule type" value="Genomic_DNA"/>
</dbReference>
<reference evidence="3" key="3">
    <citation type="submission" date="2018-08" db="UniProtKB">
        <authorList>
            <consortium name="EnsemblPlants"/>
        </authorList>
    </citation>
    <scope>IDENTIFICATION</scope>
    <source>
        <strain evidence="3">cv. Bd21</strain>
    </source>
</reference>
<reference evidence="2" key="2">
    <citation type="submission" date="2017-06" db="EMBL/GenBank/DDBJ databases">
        <title>WGS assembly of Brachypodium distachyon.</title>
        <authorList>
            <consortium name="The International Brachypodium Initiative"/>
            <person name="Lucas S."/>
            <person name="Harmon-Smith M."/>
            <person name="Lail K."/>
            <person name="Tice H."/>
            <person name="Grimwood J."/>
            <person name="Bruce D."/>
            <person name="Barry K."/>
            <person name="Shu S."/>
            <person name="Lindquist E."/>
            <person name="Wang M."/>
            <person name="Pitluck S."/>
            <person name="Vogel J.P."/>
            <person name="Garvin D.F."/>
            <person name="Mockler T.C."/>
            <person name="Schmutz J."/>
            <person name="Rokhsar D."/>
            <person name="Bevan M.W."/>
        </authorList>
    </citation>
    <scope>NUCLEOTIDE SEQUENCE</scope>
    <source>
        <strain evidence="2">Bd21</strain>
    </source>
</reference>
<evidence type="ECO:0000313" key="4">
    <source>
        <dbReference type="Proteomes" id="UP000008810"/>
    </source>
</evidence>
<dbReference type="EMBL" id="CM000881">
    <property type="protein sequence ID" value="PNT70298.1"/>
    <property type="molecule type" value="Genomic_DNA"/>
</dbReference>
<evidence type="ECO:0000313" key="3">
    <source>
        <dbReference type="EnsemblPlants" id="PNT70295"/>
    </source>
</evidence>
<protein>
    <submittedName>
        <fullName evidence="2 3">Uncharacterized protein</fullName>
    </submittedName>
</protein>
<keyword evidence="4" id="KW-1185">Reference proteome</keyword>
<dbReference type="EnsemblPlants" id="PNT70297">
    <property type="protein sequence ID" value="PNT70297"/>
    <property type="gene ID" value="BRADI_2g09276v3"/>
</dbReference>
<accession>A0A2K2D7N5</accession>
<dbReference type="Gramene" id="PNT70297">
    <property type="protein sequence ID" value="PNT70297"/>
    <property type="gene ID" value="BRADI_2g09276v3"/>
</dbReference>